<dbReference type="AlphaFoldDB" id="A0A5C7DRW6"/>
<dbReference type="PANTHER" id="PTHR11070:SF30">
    <property type="entry name" value="F-BOX DNA HELICASE 1"/>
    <property type="match status" value="1"/>
</dbReference>
<name>A0A5C7DRW6_9BACT</name>
<dbReference type="GO" id="GO:0016787">
    <property type="term" value="F:hydrolase activity"/>
    <property type="evidence" value="ECO:0007669"/>
    <property type="project" value="UniProtKB-KW"/>
</dbReference>
<organism evidence="1 2">
    <name type="scientific">Campylobacter peloridis</name>
    <dbReference type="NCBI Taxonomy" id="488546"/>
    <lineage>
        <taxon>Bacteria</taxon>
        <taxon>Pseudomonadati</taxon>
        <taxon>Campylobacterota</taxon>
        <taxon>Epsilonproteobacteria</taxon>
        <taxon>Campylobacterales</taxon>
        <taxon>Campylobacteraceae</taxon>
        <taxon>Campylobacter</taxon>
    </lineage>
</organism>
<dbReference type="RefSeq" id="WP_147574806.1">
    <property type="nucleotide sequence ID" value="NZ_VOWB01000008.1"/>
</dbReference>
<dbReference type="GO" id="GO:0005524">
    <property type="term" value="F:ATP binding"/>
    <property type="evidence" value="ECO:0007669"/>
    <property type="project" value="UniProtKB-KW"/>
</dbReference>
<evidence type="ECO:0000313" key="1">
    <source>
        <dbReference type="EMBL" id="TXE84778.1"/>
    </source>
</evidence>
<dbReference type="EMBL" id="VOWB01000008">
    <property type="protein sequence ID" value="TXE84778.1"/>
    <property type="molecule type" value="Genomic_DNA"/>
</dbReference>
<dbReference type="Proteomes" id="UP000321310">
    <property type="component" value="Unassembled WGS sequence"/>
</dbReference>
<reference evidence="1 2" key="1">
    <citation type="submission" date="2019-07" db="EMBL/GenBank/DDBJ databases">
        <title>Rapid identification of Enteric Bacteria from Whole Genome Sequences (WGS) using Average Nucleotide Identity (ANI).</title>
        <authorList>
            <person name="Lane C."/>
        </authorList>
    </citation>
    <scope>NUCLEOTIDE SEQUENCE [LARGE SCALE GENOMIC DNA]</scope>
    <source>
        <strain evidence="1 2">2016D-0250</strain>
    </source>
</reference>
<evidence type="ECO:0000313" key="2">
    <source>
        <dbReference type="Proteomes" id="UP000321310"/>
    </source>
</evidence>
<dbReference type="GO" id="GO:0043138">
    <property type="term" value="F:3'-5' DNA helicase activity"/>
    <property type="evidence" value="ECO:0007669"/>
    <property type="project" value="TreeGrafter"/>
</dbReference>
<protein>
    <submittedName>
        <fullName evidence="1">AAA family ATPase</fullName>
    </submittedName>
</protein>
<dbReference type="PANTHER" id="PTHR11070">
    <property type="entry name" value="UVRD / RECB / PCRA DNA HELICASE FAMILY MEMBER"/>
    <property type="match status" value="1"/>
</dbReference>
<accession>A0A5C7DRW6</accession>
<sequence length="469" mass="55520">MSKLTEEQQNIIEISKNMNRGEILTINACAGSGKTFILNQIASENEEKSFLYLAFNKSIAEEMKAKVKNNVDVKTIHSLAFSFTKKMLGSIKIINSYTIFDISKFFPNESADELFVILSDFNDFLKSNKKTFETEYIKILWNLVVNKELDVSHDFYLKYYFLYRNQKELEQKYDFLLLDEAQDTNAIMIDFILENNCSKILVGDTFQNIYGFNNTINAIEELNSNYKMKLSKNFRSKQEILDYADYFLLKYTNKNKSRMISAISPENIENNIKKTTAFIMRTNAGIIEFLNKIKEFDQEQLNEYCLIKNPKSIFNLIFDILFFKSNNFLYISKENSFLKKFNSMIELKNYAEELVDKELQKAISLSEKKYDFSELNKLAEKLYQNYFLSNEKKYFITNAHISKGLEWDIVELYKDFPNFKELKENIDKEKNKEKKDYFKKSFEQEINLFYVAITRAKFELINHTQNQIK</sequence>
<dbReference type="Gene3D" id="3.40.50.300">
    <property type="entry name" value="P-loop containing nucleotide triphosphate hydrolases"/>
    <property type="match status" value="2"/>
</dbReference>
<dbReference type="SUPFAM" id="SSF52540">
    <property type="entry name" value="P-loop containing nucleoside triphosphate hydrolases"/>
    <property type="match status" value="1"/>
</dbReference>
<dbReference type="GO" id="GO:0000725">
    <property type="term" value="P:recombinational repair"/>
    <property type="evidence" value="ECO:0007669"/>
    <property type="project" value="TreeGrafter"/>
</dbReference>
<gene>
    <name evidence="1" type="ORF">FPD46_00655</name>
</gene>
<dbReference type="InterPro" id="IPR000212">
    <property type="entry name" value="DNA_helicase_UvrD/REP"/>
</dbReference>
<comment type="caution">
    <text evidence="1">The sequence shown here is derived from an EMBL/GenBank/DDBJ whole genome shotgun (WGS) entry which is preliminary data.</text>
</comment>
<dbReference type="Pfam" id="PF13245">
    <property type="entry name" value="AAA_19"/>
    <property type="match status" value="1"/>
</dbReference>
<dbReference type="GO" id="GO:0003677">
    <property type="term" value="F:DNA binding"/>
    <property type="evidence" value="ECO:0007669"/>
    <property type="project" value="InterPro"/>
</dbReference>
<proteinExistence type="predicted"/>
<dbReference type="InterPro" id="IPR027417">
    <property type="entry name" value="P-loop_NTPase"/>
</dbReference>